<evidence type="ECO:0000313" key="4">
    <source>
        <dbReference type="EMBL" id="OFI35742.1"/>
    </source>
</evidence>
<keyword evidence="2" id="KW-0732">Signal</keyword>
<reference evidence="4 5" key="1">
    <citation type="submission" date="2016-09" db="EMBL/GenBank/DDBJ databases">
        <title>Alteromonas lipolytica, a new species isolated from sea water.</title>
        <authorList>
            <person name="Wu Y.-H."/>
            <person name="Cheng H."/>
            <person name="Xu X.-W."/>
        </authorList>
    </citation>
    <scope>NUCLEOTIDE SEQUENCE [LARGE SCALE GENOMIC DNA]</scope>
    <source>
        <strain evidence="4 5">JW12</strain>
    </source>
</reference>
<dbReference type="PANTHER" id="PTHR33178:SF10">
    <property type="entry name" value="STRESS-RESPONSE A_B BARREL DOMAIN-CONTAINING PROTEIN"/>
    <property type="match status" value="1"/>
</dbReference>
<dbReference type="Proteomes" id="UP000176037">
    <property type="component" value="Unassembled WGS sequence"/>
</dbReference>
<dbReference type="OrthoDB" id="9816070at2"/>
<feature type="domain" description="Stress-response A/B barrel" evidence="3">
    <location>
        <begin position="30"/>
        <end position="126"/>
    </location>
</feature>
<dbReference type="Gene3D" id="3.30.70.100">
    <property type="match status" value="1"/>
</dbReference>
<dbReference type="PANTHER" id="PTHR33178">
    <property type="match status" value="1"/>
</dbReference>
<dbReference type="InterPro" id="IPR011008">
    <property type="entry name" value="Dimeric_a/b-barrel"/>
</dbReference>
<proteinExistence type="predicted"/>
<dbReference type="SMART" id="SM00886">
    <property type="entry name" value="Dabb"/>
    <property type="match status" value="1"/>
</dbReference>
<accession>A0A1E8FIH5</accession>
<evidence type="ECO:0000256" key="2">
    <source>
        <dbReference type="SAM" id="SignalP"/>
    </source>
</evidence>
<gene>
    <name evidence="4" type="ORF">BFC17_10675</name>
</gene>
<evidence type="ECO:0000256" key="1">
    <source>
        <dbReference type="ARBA" id="ARBA00011738"/>
    </source>
</evidence>
<evidence type="ECO:0000259" key="3">
    <source>
        <dbReference type="PROSITE" id="PS51502"/>
    </source>
</evidence>
<feature type="signal peptide" evidence="2">
    <location>
        <begin position="1"/>
        <end position="21"/>
    </location>
</feature>
<feature type="chain" id="PRO_5009214365" description="Stress-response A/B barrel domain-containing protein" evidence="2">
    <location>
        <begin position="22"/>
        <end position="130"/>
    </location>
</feature>
<dbReference type="RefSeq" id="WP_070174982.1">
    <property type="nucleotide sequence ID" value="NZ_BMJR01000008.1"/>
</dbReference>
<protein>
    <recommendedName>
        <fullName evidence="3">Stress-response A/B barrel domain-containing protein</fullName>
    </recommendedName>
</protein>
<keyword evidence="5" id="KW-1185">Reference proteome</keyword>
<dbReference type="Pfam" id="PF07876">
    <property type="entry name" value="Dabb"/>
    <property type="match status" value="1"/>
</dbReference>
<name>A0A1E8FIH5_9ALTE</name>
<dbReference type="AlphaFoldDB" id="A0A1E8FIH5"/>
<evidence type="ECO:0000313" key="5">
    <source>
        <dbReference type="Proteomes" id="UP000176037"/>
    </source>
</evidence>
<dbReference type="InterPro" id="IPR044662">
    <property type="entry name" value="HS1/DABB1-like"/>
</dbReference>
<organism evidence="4 5">
    <name type="scientific">Alteromonas lipolytica</name>
    <dbReference type="NCBI Taxonomy" id="1856405"/>
    <lineage>
        <taxon>Bacteria</taxon>
        <taxon>Pseudomonadati</taxon>
        <taxon>Pseudomonadota</taxon>
        <taxon>Gammaproteobacteria</taxon>
        <taxon>Alteromonadales</taxon>
        <taxon>Alteromonadaceae</taxon>
        <taxon>Alteromonas/Salinimonas group</taxon>
        <taxon>Alteromonas</taxon>
    </lineage>
</organism>
<comment type="caution">
    <text evidence="4">The sequence shown here is derived from an EMBL/GenBank/DDBJ whole genome shotgun (WGS) entry which is preliminary data.</text>
</comment>
<dbReference type="InterPro" id="IPR013097">
    <property type="entry name" value="Dabb"/>
</dbReference>
<dbReference type="SUPFAM" id="SSF54909">
    <property type="entry name" value="Dimeric alpha+beta barrel"/>
    <property type="match status" value="1"/>
</dbReference>
<comment type="subunit">
    <text evidence="1">Homodimer.</text>
</comment>
<dbReference type="PROSITE" id="PS51502">
    <property type="entry name" value="S_R_A_B_BARREL"/>
    <property type="match status" value="1"/>
</dbReference>
<sequence length="130" mass="14509">MKNWRVTALLGLLFWASLSLAGEPTANEPVRHIVVFKYKTGSTEQQIQQVTNAFRALKDKIPGILSFEYGVNNSPEGLDQGFSHIYQLTFVDAAARDSYLPHPKHTEFGELLAELGILESVFVVDYAINP</sequence>
<dbReference type="EMBL" id="MJIC01000006">
    <property type="protein sequence ID" value="OFI35742.1"/>
    <property type="molecule type" value="Genomic_DNA"/>
</dbReference>
<dbReference type="STRING" id="1856405.BFC17_10675"/>